<evidence type="ECO:0000256" key="1">
    <source>
        <dbReference type="SAM" id="Coils"/>
    </source>
</evidence>
<reference evidence="2" key="1">
    <citation type="submission" date="2023-01" db="EMBL/GenBank/DDBJ databases">
        <title>Genome assembly of the deep-sea coral Lophelia pertusa.</title>
        <authorList>
            <person name="Herrera S."/>
            <person name="Cordes E."/>
        </authorList>
    </citation>
    <scope>NUCLEOTIDE SEQUENCE</scope>
    <source>
        <strain evidence="2">USNM1676648</strain>
        <tissue evidence="2">Polyp</tissue>
    </source>
</reference>
<gene>
    <name evidence="2" type="ORF">OS493_001194</name>
</gene>
<keyword evidence="1" id="KW-0175">Coiled coil</keyword>
<proteinExistence type="predicted"/>
<protein>
    <submittedName>
        <fullName evidence="2">Uncharacterized protein</fullName>
    </submittedName>
</protein>
<organism evidence="2 3">
    <name type="scientific">Desmophyllum pertusum</name>
    <dbReference type="NCBI Taxonomy" id="174260"/>
    <lineage>
        <taxon>Eukaryota</taxon>
        <taxon>Metazoa</taxon>
        <taxon>Cnidaria</taxon>
        <taxon>Anthozoa</taxon>
        <taxon>Hexacorallia</taxon>
        <taxon>Scleractinia</taxon>
        <taxon>Caryophylliina</taxon>
        <taxon>Caryophylliidae</taxon>
        <taxon>Desmophyllum</taxon>
    </lineage>
</organism>
<keyword evidence="3" id="KW-1185">Reference proteome</keyword>
<evidence type="ECO:0000313" key="3">
    <source>
        <dbReference type="Proteomes" id="UP001163046"/>
    </source>
</evidence>
<accession>A0A9W9ZTZ1</accession>
<dbReference type="EMBL" id="MU825873">
    <property type="protein sequence ID" value="KAJ7387847.1"/>
    <property type="molecule type" value="Genomic_DNA"/>
</dbReference>
<comment type="caution">
    <text evidence="2">The sequence shown here is derived from an EMBL/GenBank/DDBJ whole genome shotgun (WGS) entry which is preliminary data.</text>
</comment>
<name>A0A9W9ZTZ1_9CNID</name>
<evidence type="ECO:0000313" key="2">
    <source>
        <dbReference type="EMBL" id="KAJ7387847.1"/>
    </source>
</evidence>
<sequence length="200" mass="23549">MVSFWKDGLLFIIRVLTIDSNDVVIIMEKNNFKVKDKNHDAAYKKKWRGANKPKIREYQKKYRAELREEHRFYMQKYRAQKKNKMNEMDIIKQAMDQSNELSSQTFNEMFMNEPPSNELIIQQQALELDHQTFNIMVGDLFTNEPLPDGTQNSSQTIELDQKINELKTDLSFLADNNFLLPMSDGSMNSEPSFKRLGRLV</sequence>
<feature type="coiled-coil region" evidence="1">
    <location>
        <begin position="63"/>
        <end position="94"/>
    </location>
</feature>
<dbReference type="AlphaFoldDB" id="A0A9W9ZTZ1"/>
<dbReference type="Proteomes" id="UP001163046">
    <property type="component" value="Unassembled WGS sequence"/>
</dbReference>